<sequence>MTVAGPVSESETFSENAQGDLLLAVADRRWRVRGWKKNLGPEQMRVNVQVRREVAEEHVMGREAAYYVDSFDLYAARARYSYLKQASIELGVPEEIMKRDLGKLLLKLEGLQEASIQAALAPKSPTPTLSAEDELAALNLLRAPNLIERIEADLTRCGVVGESYNLLAGYLAAVSRKLDQPLAVLIQSSSAAGKSSLMDAVLNLMPEEERIQYSAMTGQSLFYLGETDLQHKILAIAEEEGVRPSGLRAETAAIGRRVDHCQHRQGRSHRQLDHQAIHGQRPGDADAHHHRDRRGRRVAQPLFGADHQRKPRTNRSHSRSPTQKTNPRRPAGRR</sequence>
<feature type="compositionally biased region" description="Basic residues" evidence="1">
    <location>
        <begin position="309"/>
        <end position="318"/>
    </location>
</feature>
<accession>A0A0P9RP74</accession>
<reference evidence="2 3" key="1">
    <citation type="submission" date="2015-09" db="EMBL/GenBank/DDBJ databases">
        <title>Genome announcement of multiple Pseudomonas syringae strains.</title>
        <authorList>
            <person name="Thakur S."/>
            <person name="Wang P.W."/>
            <person name="Gong Y."/>
            <person name="Weir B.S."/>
            <person name="Guttman D.S."/>
        </authorList>
    </citation>
    <scope>NUCLEOTIDE SEQUENCE [LARGE SCALE GENOMIC DNA]</scope>
    <source>
        <strain evidence="2 3">ICMP4531</strain>
    </source>
</reference>
<evidence type="ECO:0000313" key="2">
    <source>
        <dbReference type="EMBL" id="KPX45344.1"/>
    </source>
</evidence>
<dbReference type="EMBL" id="LJQM01000126">
    <property type="protein sequence ID" value="KPX45344.1"/>
    <property type="molecule type" value="Genomic_DNA"/>
</dbReference>
<gene>
    <name evidence="2" type="ORF">ALO68_01178</name>
</gene>
<organism evidence="2 3">
    <name type="scientific">Pseudomonas syringae pv. helianthi</name>
    <dbReference type="NCBI Taxonomy" id="251654"/>
    <lineage>
        <taxon>Bacteria</taxon>
        <taxon>Pseudomonadati</taxon>
        <taxon>Pseudomonadota</taxon>
        <taxon>Gammaproteobacteria</taxon>
        <taxon>Pseudomonadales</taxon>
        <taxon>Pseudomonadaceae</taxon>
        <taxon>Pseudomonas</taxon>
    </lineage>
</organism>
<name>A0A0P9RP74_9PSED</name>
<protein>
    <submittedName>
        <fullName evidence="2">Zinc finger CHC2-family protein</fullName>
    </submittedName>
</protein>
<feature type="region of interest" description="Disordered" evidence="1">
    <location>
        <begin position="260"/>
        <end position="334"/>
    </location>
</feature>
<feature type="compositionally biased region" description="Basic and acidic residues" evidence="1">
    <location>
        <begin position="270"/>
        <end position="289"/>
    </location>
</feature>
<dbReference type="Proteomes" id="UP000050557">
    <property type="component" value="Unassembled WGS sequence"/>
</dbReference>
<dbReference type="AlphaFoldDB" id="A0A0P9RP74"/>
<evidence type="ECO:0000256" key="1">
    <source>
        <dbReference type="SAM" id="MobiDB-lite"/>
    </source>
</evidence>
<evidence type="ECO:0000313" key="3">
    <source>
        <dbReference type="Proteomes" id="UP000050557"/>
    </source>
</evidence>
<comment type="caution">
    <text evidence="2">The sequence shown here is derived from an EMBL/GenBank/DDBJ whole genome shotgun (WGS) entry which is preliminary data.</text>
</comment>
<proteinExistence type="predicted"/>